<dbReference type="EMBL" id="PCHH01000002">
    <property type="protein sequence ID" value="PKV04167.1"/>
    <property type="molecule type" value="Genomic_DNA"/>
</dbReference>
<proteinExistence type="predicted"/>
<reference evidence="4 5" key="1">
    <citation type="submission" date="2017-10" db="EMBL/GenBank/DDBJ databases">
        <title>Bifidobacterium genomics.</title>
        <authorList>
            <person name="Lugli G.A."/>
            <person name="Milani C."/>
            <person name="Mancabelli L."/>
        </authorList>
    </citation>
    <scope>NUCLEOTIDE SEQUENCE [LARGE SCALE GENOMIC DNA]</scope>
    <source>
        <strain evidence="3 5">1520B</strain>
        <strain evidence="2 4">1524B</strain>
    </source>
</reference>
<evidence type="ECO:0000313" key="3">
    <source>
        <dbReference type="EMBL" id="PKV04167.1"/>
    </source>
</evidence>
<dbReference type="Proteomes" id="UP000233730">
    <property type="component" value="Unassembled WGS sequence"/>
</dbReference>
<evidence type="ECO:0000313" key="4">
    <source>
        <dbReference type="Proteomes" id="UP000233730"/>
    </source>
</evidence>
<evidence type="ECO:0000313" key="5">
    <source>
        <dbReference type="Proteomes" id="UP000233762"/>
    </source>
</evidence>
<gene>
    <name evidence="2" type="ORF">CQR46_1561</name>
    <name evidence="3" type="ORF">CQR50_1079</name>
</gene>
<name>A0A2N3R5Y1_9BIFI</name>
<dbReference type="Proteomes" id="UP000233762">
    <property type="component" value="Unassembled WGS sequence"/>
</dbReference>
<evidence type="ECO:0000313" key="2">
    <source>
        <dbReference type="EMBL" id="PKU88460.1"/>
    </source>
</evidence>
<accession>A0A2N3R5Y1</accession>
<protein>
    <submittedName>
        <fullName evidence="3">Uncharacterized protein</fullName>
    </submittedName>
</protein>
<keyword evidence="1" id="KW-1133">Transmembrane helix</keyword>
<keyword evidence="1" id="KW-0472">Membrane</keyword>
<evidence type="ECO:0000256" key="1">
    <source>
        <dbReference type="SAM" id="Phobius"/>
    </source>
</evidence>
<keyword evidence="1" id="KW-0812">Transmembrane</keyword>
<feature type="transmembrane region" description="Helical" evidence="1">
    <location>
        <begin position="37"/>
        <end position="55"/>
    </location>
</feature>
<comment type="caution">
    <text evidence="3">The sequence shown here is derived from an EMBL/GenBank/DDBJ whole genome shotgun (WGS) entry which is preliminary data.</text>
</comment>
<sequence length="96" mass="10978">MGYEFDGVRYEKLRDMRETRRARYVGLFEAGMNFTRTAHAGGSVFALAIAVAIVVRRRAKTPAWSACTLSMYRATMFIVRNKTMRQPGSLPAHRLY</sequence>
<dbReference type="EMBL" id="PCGZ01000011">
    <property type="protein sequence ID" value="PKU88460.1"/>
    <property type="molecule type" value="Genomic_DNA"/>
</dbReference>
<organism evidence="3 5">
    <name type="scientific">Bifidobacterium pseudolongum subsp. globosum</name>
    <dbReference type="NCBI Taxonomy" id="1690"/>
    <lineage>
        <taxon>Bacteria</taxon>
        <taxon>Bacillati</taxon>
        <taxon>Actinomycetota</taxon>
        <taxon>Actinomycetes</taxon>
        <taxon>Bifidobacteriales</taxon>
        <taxon>Bifidobacteriaceae</taxon>
        <taxon>Bifidobacterium</taxon>
    </lineage>
</organism>
<dbReference type="AlphaFoldDB" id="A0A2N3R5Y1"/>